<dbReference type="SUPFAM" id="SSF49764">
    <property type="entry name" value="HSP20-like chaperones"/>
    <property type="match status" value="1"/>
</dbReference>
<evidence type="ECO:0000259" key="1">
    <source>
        <dbReference type="PROSITE" id="PS51203"/>
    </source>
</evidence>
<protein>
    <submittedName>
        <fullName evidence="2">TPR-like protein</fullName>
    </submittedName>
</protein>
<keyword evidence="3" id="KW-1185">Reference proteome</keyword>
<dbReference type="Pfam" id="PF12770">
    <property type="entry name" value="CHAT"/>
    <property type="match status" value="1"/>
</dbReference>
<dbReference type="InterPro" id="IPR011990">
    <property type="entry name" value="TPR-like_helical_dom_sf"/>
</dbReference>
<dbReference type="Proteomes" id="UP000294933">
    <property type="component" value="Unassembled WGS sequence"/>
</dbReference>
<dbReference type="InterPro" id="IPR024983">
    <property type="entry name" value="CHAT_dom"/>
</dbReference>
<evidence type="ECO:0000313" key="3">
    <source>
        <dbReference type="Proteomes" id="UP000294933"/>
    </source>
</evidence>
<organism evidence="2 3">
    <name type="scientific">Rickenella mellea</name>
    <dbReference type="NCBI Taxonomy" id="50990"/>
    <lineage>
        <taxon>Eukaryota</taxon>
        <taxon>Fungi</taxon>
        <taxon>Dikarya</taxon>
        <taxon>Basidiomycota</taxon>
        <taxon>Agaricomycotina</taxon>
        <taxon>Agaricomycetes</taxon>
        <taxon>Hymenochaetales</taxon>
        <taxon>Rickenellaceae</taxon>
        <taxon>Rickenella</taxon>
    </lineage>
</organism>
<dbReference type="Gene3D" id="1.25.40.10">
    <property type="entry name" value="Tetratricopeptide repeat domain"/>
    <property type="match status" value="4"/>
</dbReference>
<evidence type="ECO:0000313" key="2">
    <source>
        <dbReference type="EMBL" id="TDL21763.1"/>
    </source>
</evidence>
<sequence length="1462" mass="163558">MSKCHSRLSTMTTGPRVLWAQESSETDDAKNRINITVHLPDIIESTIHCEVTNSTISFEARVGKNEDGDRHVFSCTFYADVVSEDMKTSSEPKFFFIILPKAKKGVPWPFLARQRGLSTPGKHLQDTRSIKLEVVEVEQVVANIELGILTQDIDPISCEHPHSLESRDNGPTTVPSVSRGISSLEGSRQLMPDGCDDDPCAMYNLGVGCYQSFNLRRDIGDLNLAIGYFNRAVHLTPDRHPDLSNFLTNQSISLMTRFELLGEIADIEQAILSAEHAIQITPDGHPDKPKQFFSLGNSFLTRFQRLGDKTDVEHAISIQKHALQLTPDSYPNRPMYFSNLGNSYLTRFRLLGDVADIKHAILNHERAVELTPDGHPYKPSRLCNLGTSLGIRFGRLGDMTDIEHAISNHERSVHLTPDGHPDKPVYFSNLGKSLWKRFNRLGDMSDIGRAMSSQERAVQLRSDEHPDKPTLLNNLGNSLMTRFEQTGDIADIEQAVLINEHAVQLTPDGHPGKPSRLTNLGNSFWTRFERFGEIEDIEKAILHHDQAIRLTPDGHPDKPSCFANLGNLFGTRFALLGHMTDIEHAILYHERTILLTPDGHPDKPTYFSNLGRSLWKRFDRLGDMADIDRAILNHECAIQLTPDDHSNRSNQFFNLGNSLFSRFERLGEMDNIEQAILNRERAVQLTPDGHIDKPSRLSTLADAFSARFQRFGEREDIEQAILIHKQAIRLIPDTHPDKPKHFSSLGGSFLIHFKGLGDNADIQHAISNQERAVQLTPDSYPDKPTYISNLGTSFSERFRLLGDMVDIEQAILNHRRAIQLVPDGHSDKPSHLSNHGNSLLTRFQRLGDISDIEQAILDQESAVQLTPEGHSEKPNRLNNLGNSLATRFVRTGCFEDLVKSMVAYRTSAHLLDGPPSKRLYAAKQLSWLARRHLSDQSILDAYRVAFEILPRVAWVGLSIDSRHHELLETSSLACDAAAAAMSENDPQMALSWLEQGRSIVWGQILQLRTPVDELRLAHPELAGELTQISQLLERGTSSEHFMTGQHDESREAAVQKHRQLARDWDRIVEQVRQNDGFQRFLLPKQFSELRCAAREGPVVVLNVSQYGCDALVIESLSEHPHHVRLEDFSYEKAQTLRQSLHNILSSQHLRARYDDRGARPVFAGKFRGDDGFRPILAELWKSVVKPVLEHLELLQIYSPTEDKYLRITWCPTGPLAFLPIHAAGLYNDDGTSSTSLPDIAISSYTPTLTALLRNSQRATPDRSKFKFLAVIQPNTPGVAALPSTLEELEVIRKHVPNSSVHVLEGVRATIAEVASGMDGCSWVHLACHGVQDTSHPMGSGLLLQNGRLELSKIIQKRLDHAEFAFLSACQTATGDVARPEEAIHLAAGMLLAGYRGVVATMWSIRDDDAPFVADKVYTRLLDVGQPNGANGAEALQLAIRQLREKSGGCTFSSWVPFIYMGV</sequence>
<reference evidence="2 3" key="1">
    <citation type="submission" date="2018-06" db="EMBL/GenBank/DDBJ databases">
        <title>A transcriptomic atlas of mushroom development highlights an independent origin of complex multicellularity.</title>
        <authorList>
            <consortium name="DOE Joint Genome Institute"/>
            <person name="Krizsan K."/>
            <person name="Almasi E."/>
            <person name="Merenyi Z."/>
            <person name="Sahu N."/>
            <person name="Viragh M."/>
            <person name="Koszo T."/>
            <person name="Mondo S."/>
            <person name="Kiss B."/>
            <person name="Balint B."/>
            <person name="Kues U."/>
            <person name="Barry K."/>
            <person name="Hegedus J.C."/>
            <person name="Henrissat B."/>
            <person name="Johnson J."/>
            <person name="Lipzen A."/>
            <person name="Ohm R."/>
            <person name="Nagy I."/>
            <person name="Pangilinan J."/>
            <person name="Yan J."/>
            <person name="Xiong Y."/>
            <person name="Grigoriev I.V."/>
            <person name="Hibbett D.S."/>
            <person name="Nagy L.G."/>
        </authorList>
    </citation>
    <scope>NUCLEOTIDE SEQUENCE [LARGE SCALE GENOMIC DNA]</scope>
    <source>
        <strain evidence="2 3">SZMC22713</strain>
    </source>
</reference>
<dbReference type="OrthoDB" id="9991317at2759"/>
<dbReference type="SUPFAM" id="SSF48452">
    <property type="entry name" value="TPR-like"/>
    <property type="match status" value="1"/>
</dbReference>
<dbReference type="PROSITE" id="PS51203">
    <property type="entry name" value="CS"/>
    <property type="match status" value="1"/>
</dbReference>
<gene>
    <name evidence="2" type="ORF">BD410DRAFT_898813</name>
</gene>
<proteinExistence type="predicted"/>
<dbReference type="EMBL" id="ML170179">
    <property type="protein sequence ID" value="TDL21763.1"/>
    <property type="molecule type" value="Genomic_DNA"/>
</dbReference>
<name>A0A4Y7Q285_9AGAM</name>
<dbReference type="PANTHER" id="PTHR19959:SF119">
    <property type="entry name" value="FUNGAL LIPASE-LIKE DOMAIN-CONTAINING PROTEIN"/>
    <property type="match status" value="1"/>
</dbReference>
<accession>A0A4Y7Q285</accession>
<dbReference type="STRING" id="50990.A0A4Y7Q285"/>
<dbReference type="SUPFAM" id="SSF81901">
    <property type="entry name" value="HCP-like"/>
    <property type="match status" value="1"/>
</dbReference>
<feature type="domain" description="CS" evidence="1">
    <location>
        <begin position="12"/>
        <end position="112"/>
    </location>
</feature>
<dbReference type="VEuPathDB" id="FungiDB:BD410DRAFT_898813"/>
<dbReference type="InterPro" id="IPR007052">
    <property type="entry name" value="CS_dom"/>
</dbReference>
<dbReference type="InterPro" id="IPR008978">
    <property type="entry name" value="HSP20-like_chaperone"/>
</dbReference>
<dbReference type="Gene3D" id="2.60.40.790">
    <property type="match status" value="1"/>
</dbReference>
<dbReference type="PANTHER" id="PTHR19959">
    <property type="entry name" value="KINESIN LIGHT CHAIN"/>
    <property type="match status" value="1"/>
</dbReference>